<dbReference type="Proteomes" id="UP001459204">
    <property type="component" value="Unassembled WGS sequence"/>
</dbReference>
<accession>A0ABU9J380</accession>
<comment type="caution">
    <text evidence="1">The sequence shown here is derived from an EMBL/GenBank/DDBJ whole genome shotgun (WGS) entry which is preliminary data.</text>
</comment>
<sequence>MPSVHAGPILRRVDETSITVFIVSDSAAKSEIEVEYLDRSYKGVKWISLSGVRSDALIELSSSVYAHWLSIRIPAGKRIPSGTKIRYRIQSDNEPLQQAINSQVSLLVAERPHWIEFASPFSAAGESSLLIQMSCRSLENKQTDAVLGAKAAIESHRKKNPWGAIRLLLAGDQIYTDEWSSSSIKDVVALAKHLGQEVSVPDGVRRRVVLGTPMDLVGEVRLLTNLEIVSAYLLGLSPRLAERFVSDKKIRMRIVNENKAWMELMATVPTYMMFDDHEVADDWNIDASWSSACEKSAVCRWLMGNAFLGCYIFQIIGNEPDAAAWDMASLAAKECRKDLIGSARESALALMKHSMSFVIPGTKEVAVLDCRTKRVPYRDRMWVADHSKSGREPCLSHEEQKIVLCARTEIESVLTRLEKGELAVLAVGTPVLARPGVERAQRLGGRGVGARILDRESWDNFPQSWVTLADVLMDRTSAKGVVILCGDVHYGFAIDGSICRSDGKSLKVLQITSSPAKNYSTVQSVLPLLDEHGEIISACWEVDKNGFESISAARNDEVISKVIEDAKKHGAKMHLKRCNFDKKIRFFRGTNFAMVELGVHSVKTTLCNSRGEEICSKELKHR</sequence>
<proteinExistence type="predicted"/>
<dbReference type="InterPro" id="IPR038607">
    <property type="entry name" value="PhoD-like_sf"/>
</dbReference>
<evidence type="ECO:0000313" key="2">
    <source>
        <dbReference type="Proteomes" id="UP001459204"/>
    </source>
</evidence>
<evidence type="ECO:0000313" key="1">
    <source>
        <dbReference type="EMBL" id="MEL1265689.1"/>
    </source>
</evidence>
<dbReference type="PANTHER" id="PTHR37031:SF2">
    <property type="entry name" value="PHOD-LIKE PHOSPHATASE METALLOPHOSPHATASE DOMAIN-CONTAINING PROTEIN"/>
    <property type="match status" value="1"/>
</dbReference>
<dbReference type="EMBL" id="JBBWWT010000008">
    <property type="protein sequence ID" value="MEL1265689.1"/>
    <property type="molecule type" value="Genomic_DNA"/>
</dbReference>
<gene>
    <name evidence="1" type="ORF">AAD027_15145</name>
</gene>
<keyword evidence="2" id="KW-1185">Reference proteome</keyword>
<dbReference type="Gene3D" id="3.60.21.70">
    <property type="entry name" value="PhoD-like phosphatase"/>
    <property type="match status" value="1"/>
</dbReference>
<name>A0ABU9J380_9GAMM</name>
<protein>
    <recommendedName>
        <fullName evidence="3">PhoD-like phosphatase metallophosphatase domain-containing protein</fullName>
    </recommendedName>
</protein>
<dbReference type="PANTHER" id="PTHR37031">
    <property type="entry name" value="METALLOPHOSPHATASE BINDING DOMAIN PROTEIN"/>
    <property type="match status" value="1"/>
</dbReference>
<reference evidence="1 2" key="1">
    <citation type="submission" date="2024-04" db="EMBL/GenBank/DDBJ databases">
        <title>Draft genome sequence of Pseudoxanthomonas putridarboris WD12.</title>
        <authorList>
            <person name="Oh J."/>
        </authorList>
    </citation>
    <scope>NUCLEOTIDE SEQUENCE [LARGE SCALE GENOMIC DNA]</scope>
    <source>
        <strain evidence="1 2">WD12</strain>
    </source>
</reference>
<organism evidence="1 2">
    <name type="scientific">Pseudoxanthomonas putridarboris</name>
    <dbReference type="NCBI Taxonomy" id="752605"/>
    <lineage>
        <taxon>Bacteria</taxon>
        <taxon>Pseudomonadati</taxon>
        <taxon>Pseudomonadota</taxon>
        <taxon>Gammaproteobacteria</taxon>
        <taxon>Lysobacterales</taxon>
        <taxon>Lysobacteraceae</taxon>
        <taxon>Pseudoxanthomonas</taxon>
    </lineage>
</organism>
<evidence type="ECO:0008006" key="3">
    <source>
        <dbReference type="Google" id="ProtNLM"/>
    </source>
</evidence>